<dbReference type="PANTHER" id="PTHR43806">
    <property type="entry name" value="PEPTIDASE S8"/>
    <property type="match status" value="1"/>
</dbReference>
<dbReference type="InterPro" id="IPR036852">
    <property type="entry name" value="Peptidase_S8/S53_dom_sf"/>
</dbReference>
<dbReference type="InterPro" id="IPR050131">
    <property type="entry name" value="Peptidase_S8_subtilisin-like"/>
</dbReference>
<gene>
    <name evidence="9" type="ORF">E1163_03805</name>
</gene>
<evidence type="ECO:0000256" key="4">
    <source>
        <dbReference type="ARBA" id="ARBA00022825"/>
    </source>
</evidence>
<dbReference type="InterPro" id="IPR026444">
    <property type="entry name" value="Secre_tail"/>
</dbReference>
<evidence type="ECO:0000256" key="2">
    <source>
        <dbReference type="ARBA" id="ARBA00022670"/>
    </source>
</evidence>
<dbReference type="SUPFAM" id="SSF52743">
    <property type="entry name" value="Subtilisin-like"/>
    <property type="match status" value="1"/>
</dbReference>
<comment type="similarity">
    <text evidence="1 5">Belongs to the peptidase S8 family.</text>
</comment>
<protein>
    <submittedName>
        <fullName evidence="9">T9SS type A sorting domain-containing protein</fullName>
    </submittedName>
</protein>
<evidence type="ECO:0000256" key="6">
    <source>
        <dbReference type="SAM" id="SignalP"/>
    </source>
</evidence>
<dbReference type="InterPro" id="IPR023828">
    <property type="entry name" value="Peptidase_S8_Ser-AS"/>
</dbReference>
<dbReference type="NCBIfam" id="TIGR04183">
    <property type="entry name" value="Por_Secre_tail"/>
    <property type="match status" value="1"/>
</dbReference>
<keyword evidence="3 5" id="KW-0378">Hydrolase</keyword>
<feature type="domain" description="Peptidase S8/S53" evidence="7">
    <location>
        <begin position="189"/>
        <end position="434"/>
    </location>
</feature>
<feature type="active site" description="Charge relay system" evidence="5">
    <location>
        <position position="210"/>
    </location>
</feature>
<dbReference type="PROSITE" id="PS51892">
    <property type="entry name" value="SUBTILASE"/>
    <property type="match status" value="1"/>
</dbReference>
<evidence type="ECO:0000313" key="10">
    <source>
        <dbReference type="Proteomes" id="UP000798808"/>
    </source>
</evidence>
<dbReference type="PROSITE" id="PS00138">
    <property type="entry name" value="SUBTILASE_SER"/>
    <property type="match status" value="1"/>
</dbReference>
<comment type="caution">
    <text evidence="9">The sequence shown here is derived from an EMBL/GenBank/DDBJ whole genome shotgun (WGS) entry which is preliminary data.</text>
</comment>
<organism evidence="9 10">
    <name type="scientific">Fulvivirga kasyanovii</name>
    <dbReference type="NCBI Taxonomy" id="396812"/>
    <lineage>
        <taxon>Bacteria</taxon>
        <taxon>Pseudomonadati</taxon>
        <taxon>Bacteroidota</taxon>
        <taxon>Cytophagia</taxon>
        <taxon>Cytophagales</taxon>
        <taxon>Fulvivirgaceae</taxon>
        <taxon>Fulvivirga</taxon>
    </lineage>
</organism>
<sequence length="532" mass="57838">MLKKHLISTLLILLSLSLHAQVNRYVVFFSDKTNTPYSVDAPEAFLSSQALTRRQDQSIPVTVTDLPVDPAYVAGVNGTGAEVFYTTKWLNGALIQADASVISSIEALGYVDSVVYVAPGSKLTSSGRLSKVEEQLEVLEITDGQLGLLGVDVLHEEGYHGEGMLIAFFDGGYKGVNTVEAFQHIYNENRLHYAWNFVENNDNVYQYSTHGTRVFSATAAFLTDTYLGSAYKADFMLFVTEDAGSEYRIEEYNWLIAAEKADSAGVDIINGSVGYFDFDDPSMNYTYEDMDGKTTIISKAAAFAADRGILVVVSAGNEGNKTWKYVTAPADAENILSVGSVDGNGEVSNFSSVGPTSDGRIKPEVMAYGAGTAVVNDFGSVINGSGTSFATPLITGLAASLWQLYPDLTNKELISFILENSSNSDTPNNQYGYGVPSYRFVISGTDRETTTSFMVYPNPVSSGLLNIRFTNTMEKARIRLYNLTGSLIRSIDLEAPSTAVPTTVPLEDLQQGIYLLEVNSGAKVESYRIIKY</sequence>
<evidence type="ECO:0000256" key="1">
    <source>
        <dbReference type="ARBA" id="ARBA00011073"/>
    </source>
</evidence>
<dbReference type="Proteomes" id="UP000798808">
    <property type="component" value="Unassembled WGS sequence"/>
</dbReference>
<keyword evidence="4 5" id="KW-0720">Serine protease</keyword>
<dbReference type="CDD" id="cd07493">
    <property type="entry name" value="Peptidases_S8_9"/>
    <property type="match status" value="1"/>
</dbReference>
<dbReference type="Pfam" id="PF18962">
    <property type="entry name" value="Por_Secre_tail"/>
    <property type="match status" value="1"/>
</dbReference>
<evidence type="ECO:0000259" key="8">
    <source>
        <dbReference type="Pfam" id="PF18962"/>
    </source>
</evidence>
<feature type="chain" id="PRO_5047071604" evidence="6">
    <location>
        <begin position="21"/>
        <end position="532"/>
    </location>
</feature>
<evidence type="ECO:0000256" key="5">
    <source>
        <dbReference type="PROSITE-ProRule" id="PRU01240"/>
    </source>
</evidence>
<dbReference type="PIRSF" id="PIRSF037903">
    <property type="entry name" value="Subtilisin_rel_GFO_2223"/>
    <property type="match status" value="1"/>
</dbReference>
<evidence type="ECO:0000313" key="9">
    <source>
        <dbReference type="EMBL" id="MTI24064.1"/>
    </source>
</evidence>
<keyword evidence="6" id="KW-0732">Signal</keyword>
<feature type="domain" description="Secretion system C-terminal sorting" evidence="8">
    <location>
        <begin position="455"/>
        <end position="527"/>
    </location>
</feature>
<reference evidence="9 10" key="1">
    <citation type="submission" date="2019-02" db="EMBL/GenBank/DDBJ databases">
        <authorList>
            <person name="Goldberg S.R."/>
            <person name="Haltli B.A."/>
            <person name="Correa H."/>
            <person name="Russell K.G."/>
        </authorList>
    </citation>
    <scope>NUCLEOTIDE SEQUENCE [LARGE SCALE GENOMIC DNA]</scope>
    <source>
        <strain evidence="9 10">JCM 16186</strain>
    </source>
</reference>
<dbReference type="PRINTS" id="PR00723">
    <property type="entry name" value="SUBTILISIN"/>
</dbReference>
<dbReference type="PANTHER" id="PTHR43806:SF67">
    <property type="entry name" value="EGF-LIKE DOMAIN-CONTAINING PROTEIN"/>
    <property type="match status" value="1"/>
</dbReference>
<keyword evidence="2 5" id="KW-0645">Protease</keyword>
<dbReference type="RefSeq" id="WP_155169627.1">
    <property type="nucleotide sequence ID" value="NZ_BAAAFL010000049.1"/>
</dbReference>
<evidence type="ECO:0000259" key="7">
    <source>
        <dbReference type="Pfam" id="PF00082"/>
    </source>
</evidence>
<dbReference type="InterPro" id="IPR017317">
    <property type="entry name" value="Pept_S8_subtilisin_bacteroid-2"/>
</dbReference>
<dbReference type="Gene3D" id="3.40.50.200">
    <property type="entry name" value="Peptidase S8/S53 domain"/>
    <property type="match status" value="1"/>
</dbReference>
<name>A0ABW9RL32_9BACT</name>
<feature type="signal peptide" evidence="6">
    <location>
        <begin position="1"/>
        <end position="20"/>
    </location>
</feature>
<feature type="active site" description="Charge relay system" evidence="5">
    <location>
        <position position="170"/>
    </location>
</feature>
<dbReference type="Pfam" id="PF00082">
    <property type="entry name" value="Peptidase_S8"/>
    <property type="match status" value="1"/>
</dbReference>
<evidence type="ECO:0000256" key="3">
    <source>
        <dbReference type="ARBA" id="ARBA00022801"/>
    </source>
</evidence>
<proteinExistence type="inferred from homology"/>
<dbReference type="EMBL" id="SMLW01000359">
    <property type="protein sequence ID" value="MTI24064.1"/>
    <property type="molecule type" value="Genomic_DNA"/>
</dbReference>
<accession>A0ABW9RL32</accession>
<keyword evidence="10" id="KW-1185">Reference proteome</keyword>
<dbReference type="InterPro" id="IPR000209">
    <property type="entry name" value="Peptidase_S8/S53_dom"/>
</dbReference>
<feature type="active site" description="Charge relay system" evidence="5">
    <location>
        <position position="388"/>
    </location>
</feature>
<dbReference type="InterPro" id="IPR015500">
    <property type="entry name" value="Peptidase_S8_subtilisin-rel"/>
</dbReference>